<protein>
    <recommendedName>
        <fullName evidence="1">Spore protein YkvP/CgeB glycosyl transferase-like domain-containing protein</fullName>
    </recommendedName>
</protein>
<name>A0A0G0FUL1_9BACT</name>
<reference evidence="2 3" key="1">
    <citation type="journal article" date="2015" name="Nature">
        <title>rRNA introns, odd ribosomes, and small enigmatic genomes across a large radiation of phyla.</title>
        <authorList>
            <person name="Brown C.T."/>
            <person name="Hug L.A."/>
            <person name="Thomas B.C."/>
            <person name="Sharon I."/>
            <person name="Castelle C.J."/>
            <person name="Singh A."/>
            <person name="Wilkins M.J."/>
            <person name="Williams K.H."/>
            <person name="Banfield J.F."/>
        </authorList>
    </citation>
    <scope>NUCLEOTIDE SEQUENCE [LARGE SCALE GENOMIC DNA]</scope>
</reference>
<dbReference type="EMBL" id="LBSR01000007">
    <property type="protein sequence ID" value="KKQ22703.1"/>
    <property type="molecule type" value="Genomic_DNA"/>
</dbReference>
<proteinExistence type="predicted"/>
<dbReference type="SUPFAM" id="SSF53756">
    <property type="entry name" value="UDP-Glycosyltransferase/glycogen phosphorylase"/>
    <property type="match status" value="1"/>
</dbReference>
<feature type="domain" description="Spore protein YkvP/CgeB glycosyl transferase-like" evidence="1">
    <location>
        <begin position="213"/>
        <end position="356"/>
    </location>
</feature>
<sequence length="365" mass="43835">MLKRENKKLKIFIVGDFHSKIHEQALYEAFLKLGYETDKFSWHDYFGGFLFRNPETEKHPLKLIYYKTQNKFIFGPVVWKINKDLIACIKMEKPDLVFIYSGNLIFTETIKQIKKSGATIFGYNNDDPFSKKHPFYMWRHFLKAILYYDHIFAYRQKNLSDYKKIGYNRVSLLRAYYIKERNFFIANLPANKYVCDVIFAGHWENDGRDEYIKAIIEAGINFKLYGPEWRRSKYYNFFRNKLGYEINSLKDDYNLSLNSAKIALVFLSKLNNDTYTRRCFEITAAKTFMLSEYTDDLNSIFKQGEEAEYFGTKEEMLQKIKYYLEHNEERERIASGGYQRLLKDRHEVLDRVKEILKVYQSYILR</sequence>
<organism evidence="2 3">
    <name type="scientific">Candidatus Wolfebacteria bacterium GW2011_GWC1_37_10</name>
    <dbReference type="NCBI Taxonomy" id="1619010"/>
    <lineage>
        <taxon>Bacteria</taxon>
        <taxon>Candidatus Wolfeibacteriota</taxon>
    </lineage>
</organism>
<dbReference type="Proteomes" id="UP000034044">
    <property type="component" value="Unassembled WGS sequence"/>
</dbReference>
<dbReference type="InterPro" id="IPR055259">
    <property type="entry name" value="YkvP/CgeB_Glyco_trans-like"/>
</dbReference>
<dbReference type="PATRIC" id="fig|1619010.3.peg.306"/>
<evidence type="ECO:0000313" key="2">
    <source>
        <dbReference type="EMBL" id="KKQ22703.1"/>
    </source>
</evidence>
<dbReference type="Pfam" id="PF13524">
    <property type="entry name" value="Glyco_trans_1_2"/>
    <property type="match status" value="1"/>
</dbReference>
<comment type="caution">
    <text evidence="2">The sequence shown here is derived from an EMBL/GenBank/DDBJ whole genome shotgun (WGS) entry which is preliminary data.</text>
</comment>
<dbReference type="AlphaFoldDB" id="A0A0G0FUL1"/>
<evidence type="ECO:0000259" key="1">
    <source>
        <dbReference type="Pfam" id="PF13524"/>
    </source>
</evidence>
<accession>A0A0G0FUL1</accession>
<evidence type="ECO:0000313" key="3">
    <source>
        <dbReference type="Proteomes" id="UP000034044"/>
    </source>
</evidence>
<gene>
    <name evidence="2" type="ORF">US36_C0007G0036</name>
</gene>